<organism evidence="2 3">
    <name type="scientific">Tibeticola sediminis</name>
    <dbReference type="NCBI Taxonomy" id="1917811"/>
    <lineage>
        <taxon>Bacteria</taxon>
        <taxon>Pseudomonadati</taxon>
        <taxon>Pseudomonadota</taxon>
        <taxon>Betaproteobacteria</taxon>
        <taxon>Burkholderiales</taxon>
        <taxon>Comamonadaceae</taxon>
        <taxon>Tibeticola</taxon>
    </lineage>
</organism>
<comment type="caution">
    <text evidence="2">The sequence shown here is derived from an EMBL/GenBank/DDBJ whole genome shotgun (WGS) entry which is preliminary data.</text>
</comment>
<evidence type="ECO:0000313" key="2">
    <source>
        <dbReference type="EMBL" id="RPE65078.1"/>
    </source>
</evidence>
<dbReference type="InterPro" id="IPR018714">
    <property type="entry name" value="DUF2237"/>
</dbReference>
<dbReference type="PANTHER" id="PTHR37466">
    <property type="entry name" value="SLR1628 PROTEIN"/>
    <property type="match status" value="1"/>
</dbReference>
<sequence length="189" mass="20414">MNDPFTKRLRRTDYSRSGFMGAGSLLALMLAAATSPIAAGSDFMAWKEDPMTAERPHTPTEPRGLNVLGTPLKPCSTAPLTGYARDGFCSVVGQDAGVHGVCAVMDERFLQFTRAQGNDLITPRPEWRFPGLKPGDRWCVCAGRWQEALDAGVAPKVVLAATSEKVLDSLFLDDLLKHAVDAPAGLNQR</sequence>
<reference evidence="2 3" key="1">
    <citation type="submission" date="2018-11" db="EMBL/GenBank/DDBJ databases">
        <title>Genomic Encyclopedia of Type Strains, Phase IV (KMG-IV): sequencing the most valuable type-strain genomes for metagenomic binning, comparative biology and taxonomic classification.</title>
        <authorList>
            <person name="Goeker M."/>
        </authorList>
    </citation>
    <scope>NUCLEOTIDE SEQUENCE [LARGE SCALE GENOMIC DNA]</scope>
    <source>
        <strain evidence="2 3">DSM 101684</strain>
    </source>
</reference>
<keyword evidence="1" id="KW-0732">Signal</keyword>
<dbReference type="RefSeq" id="WP_342767072.1">
    <property type="nucleotide sequence ID" value="NZ_RKQL01000005.1"/>
</dbReference>
<dbReference type="PANTHER" id="PTHR37466:SF1">
    <property type="entry name" value="SLR1628 PROTEIN"/>
    <property type="match status" value="1"/>
</dbReference>
<protein>
    <submittedName>
        <fullName evidence="2">Uncharacterized protein (DUF2237 family)</fullName>
    </submittedName>
</protein>
<dbReference type="Proteomes" id="UP000272193">
    <property type="component" value="Unassembled WGS sequence"/>
</dbReference>
<evidence type="ECO:0000256" key="1">
    <source>
        <dbReference type="SAM" id="SignalP"/>
    </source>
</evidence>
<accession>A0A3N4U5L5</accession>
<evidence type="ECO:0000313" key="3">
    <source>
        <dbReference type="Proteomes" id="UP000272193"/>
    </source>
</evidence>
<feature type="chain" id="PRO_5018010434" evidence="1">
    <location>
        <begin position="39"/>
        <end position="189"/>
    </location>
</feature>
<keyword evidence="3" id="KW-1185">Reference proteome</keyword>
<feature type="signal peptide" evidence="1">
    <location>
        <begin position="1"/>
        <end position="38"/>
    </location>
</feature>
<dbReference type="Pfam" id="PF09996">
    <property type="entry name" value="DUF2237"/>
    <property type="match status" value="1"/>
</dbReference>
<gene>
    <name evidence="2" type="ORF">EDC62_2204</name>
</gene>
<proteinExistence type="predicted"/>
<dbReference type="Gene3D" id="3.30.56.110">
    <property type="entry name" value="Protein of unknown function DUF2237"/>
    <property type="match status" value="1"/>
</dbReference>
<name>A0A3N4U5L5_9BURK</name>
<dbReference type="EMBL" id="RKQL01000005">
    <property type="protein sequence ID" value="RPE65078.1"/>
    <property type="molecule type" value="Genomic_DNA"/>
</dbReference>
<dbReference type="AlphaFoldDB" id="A0A3N4U5L5"/>